<feature type="compositionally biased region" description="Pro residues" evidence="1">
    <location>
        <begin position="102"/>
        <end position="111"/>
    </location>
</feature>
<feature type="compositionally biased region" description="Acidic residues" evidence="1">
    <location>
        <begin position="77"/>
        <end position="89"/>
    </location>
</feature>
<evidence type="ECO:0000313" key="3">
    <source>
        <dbReference type="RefSeq" id="XP_016439246.1"/>
    </source>
</evidence>
<dbReference type="GeneID" id="107765151"/>
<dbReference type="RefSeq" id="XP_016439246.1">
    <property type="nucleotide sequence ID" value="XM_016583760.2"/>
</dbReference>
<protein>
    <submittedName>
        <fullName evidence="3">Uncharacterized protein LOC107765151</fullName>
    </submittedName>
</protein>
<feature type="region of interest" description="Disordered" evidence="1">
    <location>
        <begin position="64"/>
        <end position="111"/>
    </location>
</feature>
<evidence type="ECO:0000256" key="1">
    <source>
        <dbReference type="SAM" id="MobiDB-lite"/>
    </source>
</evidence>
<sequence length="111" mass="12269">MANFIANTKNMVQHLFEYLVSCGKSSEDPRDETPISKIDEPGNAQGQGRVVVLEPPNPEWVVIEEEQENAQEQGLVQEDEQENEQEEGFPDTIARKSRAPGKPRPPGPGTG</sequence>
<dbReference type="RefSeq" id="XP_016439246.1">
    <property type="nucleotide sequence ID" value="XM_016583760.1"/>
</dbReference>
<dbReference type="AlphaFoldDB" id="A0A1S3XH42"/>
<dbReference type="Proteomes" id="UP000790787">
    <property type="component" value="Chromosome 16"/>
</dbReference>
<accession>A0A1S3XH42</accession>
<dbReference type="KEGG" id="nta:107765151"/>
<reference evidence="2" key="1">
    <citation type="journal article" date="2014" name="Nat. Commun.">
        <title>The tobacco genome sequence and its comparison with those of tomato and potato.</title>
        <authorList>
            <person name="Sierro N."/>
            <person name="Battey J.N."/>
            <person name="Ouadi S."/>
            <person name="Bakaher N."/>
            <person name="Bovet L."/>
            <person name="Willig A."/>
            <person name="Goepfert S."/>
            <person name="Peitsch M.C."/>
            <person name="Ivanov N.V."/>
        </authorList>
    </citation>
    <scope>NUCLEOTIDE SEQUENCE [LARGE SCALE GENOMIC DNA]</scope>
</reference>
<feature type="region of interest" description="Disordered" evidence="1">
    <location>
        <begin position="24"/>
        <end position="49"/>
    </location>
</feature>
<keyword evidence="2" id="KW-1185">Reference proteome</keyword>
<dbReference type="OrthoDB" id="1303737at2759"/>
<feature type="compositionally biased region" description="Basic and acidic residues" evidence="1">
    <location>
        <begin position="25"/>
        <end position="40"/>
    </location>
</feature>
<evidence type="ECO:0000313" key="2">
    <source>
        <dbReference type="Proteomes" id="UP000790787"/>
    </source>
</evidence>
<reference evidence="3" key="2">
    <citation type="submission" date="2025-08" db="UniProtKB">
        <authorList>
            <consortium name="RefSeq"/>
        </authorList>
    </citation>
    <scope>IDENTIFICATION</scope>
    <source>
        <tissue evidence="3">Leaf</tissue>
    </source>
</reference>
<gene>
    <name evidence="3" type="primary">LOC107765151</name>
</gene>
<dbReference type="PaxDb" id="4097-A0A1S3XH42"/>
<name>A0A1S3XH42_TOBAC</name>
<organism evidence="2 3">
    <name type="scientific">Nicotiana tabacum</name>
    <name type="common">Common tobacco</name>
    <dbReference type="NCBI Taxonomy" id="4097"/>
    <lineage>
        <taxon>Eukaryota</taxon>
        <taxon>Viridiplantae</taxon>
        <taxon>Streptophyta</taxon>
        <taxon>Embryophyta</taxon>
        <taxon>Tracheophyta</taxon>
        <taxon>Spermatophyta</taxon>
        <taxon>Magnoliopsida</taxon>
        <taxon>eudicotyledons</taxon>
        <taxon>Gunneridae</taxon>
        <taxon>Pentapetalae</taxon>
        <taxon>asterids</taxon>
        <taxon>lamiids</taxon>
        <taxon>Solanales</taxon>
        <taxon>Solanaceae</taxon>
        <taxon>Nicotianoideae</taxon>
        <taxon>Nicotianeae</taxon>
        <taxon>Nicotiana</taxon>
    </lineage>
</organism>
<proteinExistence type="predicted"/>